<gene>
    <name evidence="11" type="ORF">JD844_032127</name>
</gene>
<proteinExistence type="predicted"/>
<sequence length="212" mass="23392">MLLYFEFLFFKQGIIEKARIKGIPIVIDADGLWLIAQQPSVIQGYPRAILTPNAMEFSRLYEAMLRDPVDSNDHHGCLLRLCQVLGNLTIVQKGERDLISDGEKAILKRGFNIFHLLPFCVTVLVCNHEGSSRRCGGQGDLLSGSLGVLAHWAFLAGPEKTNGQNPFLVAAFGACSLTRQCNNQAFQKCGRSMTASDMILEIGAAFNKLFET</sequence>
<evidence type="ECO:0000256" key="4">
    <source>
        <dbReference type="ARBA" id="ARBA00022857"/>
    </source>
</evidence>
<dbReference type="EMBL" id="JAIPUX010001232">
    <property type="protein sequence ID" value="KAH0624539.1"/>
    <property type="molecule type" value="Genomic_DNA"/>
</dbReference>
<dbReference type="Pfam" id="PF01256">
    <property type="entry name" value="Carb_kinase"/>
    <property type="match status" value="1"/>
</dbReference>
<dbReference type="Gene3D" id="3.40.1190.20">
    <property type="match status" value="1"/>
</dbReference>
<comment type="catalytic activity">
    <reaction evidence="9">
        <text>(6S)-NADHX + ATP = ADP + phosphate + NADH + H(+)</text>
        <dbReference type="Rhea" id="RHEA:19017"/>
        <dbReference type="ChEBI" id="CHEBI:15378"/>
        <dbReference type="ChEBI" id="CHEBI:30616"/>
        <dbReference type="ChEBI" id="CHEBI:43474"/>
        <dbReference type="ChEBI" id="CHEBI:57945"/>
        <dbReference type="ChEBI" id="CHEBI:64074"/>
        <dbReference type="ChEBI" id="CHEBI:456216"/>
        <dbReference type="EC" id="4.2.1.93"/>
    </reaction>
</comment>
<evidence type="ECO:0000313" key="12">
    <source>
        <dbReference type="Proteomes" id="UP000826234"/>
    </source>
</evidence>
<evidence type="ECO:0000313" key="11">
    <source>
        <dbReference type="EMBL" id="KAH0624539.1"/>
    </source>
</evidence>
<dbReference type="PANTHER" id="PTHR12592:SF0">
    <property type="entry name" value="ATP-DEPENDENT (S)-NAD(P)H-HYDRATE DEHYDRATASE"/>
    <property type="match status" value="1"/>
</dbReference>
<evidence type="ECO:0000256" key="3">
    <source>
        <dbReference type="ARBA" id="ARBA00022840"/>
    </source>
</evidence>
<evidence type="ECO:0000256" key="6">
    <source>
        <dbReference type="ARBA" id="ARBA00023239"/>
    </source>
</evidence>
<evidence type="ECO:0000256" key="1">
    <source>
        <dbReference type="ARBA" id="ARBA00013249"/>
    </source>
</evidence>
<dbReference type="InterPro" id="IPR029056">
    <property type="entry name" value="Ribokinase-like"/>
</dbReference>
<evidence type="ECO:0000256" key="2">
    <source>
        <dbReference type="ARBA" id="ARBA00022741"/>
    </source>
</evidence>
<name>A0ABQ7T467_PHRPL</name>
<evidence type="ECO:0000256" key="5">
    <source>
        <dbReference type="ARBA" id="ARBA00023027"/>
    </source>
</evidence>
<dbReference type="PROSITE" id="PS51383">
    <property type="entry name" value="YJEF_C_3"/>
    <property type="match status" value="1"/>
</dbReference>
<keyword evidence="6" id="KW-0456">Lyase</keyword>
<protein>
    <recommendedName>
        <fullName evidence="1">ATP-dependent NAD(P)H-hydrate dehydratase</fullName>
        <ecNumber evidence="1">4.2.1.93</ecNumber>
    </recommendedName>
    <alternativeName>
        <fullName evidence="7">NAD(P)HX dehydratase</fullName>
    </alternativeName>
</protein>
<keyword evidence="2" id="KW-0547">Nucleotide-binding</keyword>
<evidence type="ECO:0000256" key="8">
    <source>
        <dbReference type="ARBA" id="ARBA00047472"/>
    </source>
</evidence>
<dbReference type="PANTHER" id="PTHR12592">
    <property type="entry name" value="ATP-DEPENDENT (S)-NAD(P)H-HYDRATE DEHYDRATASE FAMILY MEMBER"/>
    <property type="match status" value="1"/>
</dbReference>
<dbReference type="CDD" id="cd01171">
    <property type="entry name" value="YXKO-related"/>
    <property type="match status" value="1"/>
</dbReference>
<evidence type="ECO:0000256" key="9">
    <source>
        <dbReference type="ARBA" id="ARBA00048847"/>
    </source>
</evidence>
<accession>A0ABQ7T467</accession>
<comment type="catalytic activity">
    <reaction evidence="8">
        <text>(6S)-NADPHX + ATP = ADP + phosphate + NADPH + H(+)</text>
        <dbReference type="Rhea" id="RHEA:32231"/>
        <dbReference type="ChEBI" id="CHEBI:15378"/>
        <dbReference type="ChEBI" id="CHEBI:30616"/>
        <dbReference type="ChEBI" id="CHEBI:43474"/>
        <dbReference type="ChEBI" id="CHEBI:57783"/>
        <dbReference type="ChEBI" id="CHEBI:64076"/>
        <dbReference type="ChEBI" id="CHEBI:456216"/>
        <dbReference type="EC" id="4.2.1.93"/>
    </reaction>
</comment>
<evidence type="ECO:0000259" key="10">
    <source>
        <dbReference type="PROSITE" id="PS51383"/>
    </source>
</evidence>
<keyword evidence="3" id="KW-0067">ATP-binding</keyword>
<keyword evidence="12" id="KW-1185">Reference proteome</keyword>
<comment type="caution">
    <text evidence="11">The sequence shown here is derived from an EMBL/GenBank/DDBJ whole genome shotgun (WGS) entry which is preliminary data.</text>
</comment>
<dbReference type="InterPro" id="IPR000631">
    <property type="entry name" value="CARKD"/>
</dbReference>
<keyword evidence="5" id="KW-0520">NAD</keyword>
<dbReference type="SUPFAM" id="SSF53613">
    <property type="entry name" value="Ribokinase-like"/>
    <property type="match status" value="1"/>
</dbReference>
<feature type="domain" description="YjeF C-terminal" evidence="10">
    <location>
        <begin position="1"/>
        <end position="209"/>
    </location>
</feature>
<dbReference type="Proteomes" id="UP000826234">
    <property type="component" value="Unassembled WGS sequence"/>
</dbReference>
<dbReference type="EC" id="4.2.1.93" evidence="1"/>
<keyword evidence="4" id="KW-0521">NADP</keyword>
<reference evidence="11 12" key="1">
    <citation type="journal article" date="2022" name="Gigascience">
        <title>A chromosome-level genome assembly and annotation of the desert horned lizard, Phrynosoma platyrhinos, provides insight into chromosomal rearrangements among reptiles.</title>
        <authorList>
            <person name="Koochekian N."/>
            <person name="Ascanio A."/>
            <person name="Farleigh K."/>
            <person name="Card D.C."/>
            <person name="Schield D.R."/>
            <person name="Castoe T.A."/>
            <person name="Jezkova T."/>
        </authorList>
    </citation>
    <scope>NUCLEOTIDE SEQUENCE [LARGE SCALE GENOMIC DNA]</scope>
    <source>
        <strain evidence="11">NK-2021</strain>
    </source>
</reference>
<evidence type="ECO:0000256" key="7">
    <source>
        <dbReference type="ARBA" id="ARBA00029804"/>
    </source>
</evidence>
<organism evidence="11 12">
    <name type="scientific">Phrynosoma platyrhinos</name>
    <name type="common">Desert horned lizard</name>
    <dbReference type="NCBI Taxonomy" id="52577"/>
    <lineage>
        <taxon>Eukaryota</taxon>
        <taxon>Metazoa</taxon>
        <taxon>Chordata</taxon>
        <taxon>Craniata</taxon>
        <taxon>Vertebrata</taxon>
        <taxon>Euteleostomi</taxon>
        <taxon>Lepidosauria</taxon>
        <taxon>Squamata</taxon>
        <taxon>Bifurcata</taxon>
        <taxon>Unidentata</taxon>
        <taxon>Episquamata</taxon>
        <taxon>Toxicofera</taxon>
        <taxon>Iguania</taxon>
        <taxon>Phrynosomatidae</taxon>
        <taxon>Phrynosomatinae</taxon>
        <taxon>Phrynosoma</taxon>
    </lineage>
</organism>